<feature type="signal peptide" evidence="11">
    <location>
        <begin position="1"/>
        <end position="18"/>
    </location>
</feature>
<dbReference type="GO" id="GO:0043171">
    <property type="term" value="P:peptide catabolic process"/>
    <property type="evidence" value="ECO:0007669"/>
    <property type="project" value="TreeGrafter"/>
</dbReference>
<protein>
    <submittedName>
        <fullName evidence="16">Aminopeptidase N-like</fullName>
    </submittedName>
</protein>
<keyword evidence="8" id="KW-0862">Zinc</keyword>
<evidence type="ECO:0000256" key="9">
    <source>
        <dbReference type="ARBA" id="ARBA00023049"/>
    </source>
</evidence>
<evidence type="ECO:0000256" key="7">
    <source>
        <dbReference type="ARBA" id="ARBA00022801"/>
    </source>
</evidence>
<dbReference type="Gene3D" id="2.60.40.1910">
    <property type="match status" value="1"/>
</dbReference>
<evidence type="ECO:0000256" key="11">
    <source>
        <dbReference type="SAM" id="SignalP"/>
    </source>
</evidence>
<evidence type="ECO:0000256" key="10">
    <source>
        <dbReference type="ARBA" id="ARBA00023288"/>
    </source>
</evidence>
<dbReference type="Pfam" id="PF11838">
    <property type="entry name" value="ERAP1_C"/>
    <property type="match status" value="1"/>
</dbReference>
<dbReference type="GO" id="GO:0042277">
    <property type="term" value="F:peptide binding"/>
    <property type="evidence" value="ECO:0007669"/>
    <property type="project" value="TreeGrafter"/>
</dbReference>
<keyword evidence="10" id="KW-0449">Lipoprotein</keyword>
<proteinExistence type="inferred from homology"/>
<evidence type="ECO:0000259" key="12">
    <source>
        <dbReference type="Pfam" id="PF01433"/>
    </source>
</evidence>
<dbReference type="InterPro" id="IPR042097">
    <property type="entry name" value="Aminopeptidase_N-like_N_sf"/>
</dbReference>
<evidence type="ECO:0000259" key="13">
    <source>
        <dbReference type="Pfam" id="PF11838"/>
    </source>
</evidence>
<gene>
    <name evidence="16" type="primary">LOC105426295</name>
</gene>
<dbReference type="GO" id="GO:0005886">
    <property type="term" value="C:plasma membrane"/>
    <property type="evidence" value="ECO:0007669"/>
    <property type="project" value="UniProtKB-SubCell"/>
</dbReference>
<dbReference type="AlphaFoldDB" id="A0A6I9WA92"/>
<dbReference type="GO" id="GO:0006508">
    <property type="term" value="P:proteolysis"/>
    <property type="evidence" value="ECO:0007669"/>
    <property type="project" value="UniProtKB-KW"/>
</dbReference>
<keyword evidence="7" id="KW-0378">Hydrolase</keyword>
<evidence type="ECO:0000256" key="2">
    <source>
        <dbReference type="ARBA" id="ARBA00004609"/>
    </source>
</evidence>
<dbReference type="GO" id="GO:0008270">
    <property type="term" value="F:zinc ion binding"/>
    <property type="evidence" value="ECO:0007669"/>
    <property type="project" value="InterPro"/>
</dbReference>
<evidence type="ECO:0000256" key="6">
    <source>
        <dbReference type="ARBA" id="ARBA00022723"/>
    </source>
</evidence>
<evidence type="ECO:0000259" key="14">
    <source>
        <dbReference type="Pfam" id="PF17900"/>
    </source>
</evidence>
<dbReference type="InterPro" id="IPR024571">
    <property type="entry name" value="ERAP1-like_C_dom"/>
</dbReference>
<dbReference type="Pfam" id="PF17900">
    <property type="entry name" value="Peptidase_M1_N"/>
    <property type="match status" value="1"/>
</dbReference>
<dbReference type="Gene3D" id="2.60.40.1730">
    <property type="entry name" value="tricorn interacting facor f3 domain"/>
    <property type="match status" value="1"/>
</dbReference>
<keyword evidence="15" id="KW-1185">Reference proteome</keyword>
<dbReference type="GO" id="GO:0098552">
    <property type="term" value="C:side of membrane"/>
    <property type="evidence" value="ECO:0007669"/>
    <property type="project" value="UniProtKB-KW"/>
</dbReference>
<evidence type="ECO:0000313" key="15">
    <source>
        <dbReference type="Proteomes" id="UP000504615"/>
    </source>
</evidence>
<comment type="similarity">
    <text evidence="3">Belongs to the peptidase M1 family.</text>
</comment>
<feature type="domain" description="Aminopeptidase N-like N-terminal" evidence="14">
    <location>
        <begin position="75"/>
        <end position="249"/>
    </location>
</feature>
<dbReference type="PANTHER" id="PTHR11533:SF294">
    <property type="entry name" value="THYROTROPIN-RELEASING HORMONE-DEGRADING ECTOENZYME"/>
    <property type="match status" value="1"/>
</dbReference>
<dbReference type="PRINTS" id="PR00756">
    <property type="entry name" value="ALADIPTASE"/>
</dbReference>
<dbReference type="Gene3D" id="1.10.390.10">
    <property type="entry name" value="Neutral Protease Domain 2"/>
    <property type="match status" value="1"/>
</dbReference>
<dbReference type="GO" id="GO:0005737">
    <property type="term" value="C:cytoplasm"/>
    <property type="evidence" value="ECO:0007669"/>
    <property type="project" value="TreeGrafter"/>
</dbReference>
<evidence type="ECO:0000256" key="5">
    <source>
        <dbReference type="ARBA" id="ARBA00022670"/>
    </source>
</evidence>
<dbReference type="Gene3D" id="1.25.50.20">
    <property type="match status" value="1"/>
</dbReference>
<keyword evidence="9" id="KW-0482">Metalloprotease</keyword>
<dbReference type="PANTHER" id="PTHR11533">
    <property type="entry name" value="PROTEASE M1 ZINC METALLOPROTEASE"/>
    <property type="match status" value="1"/>
</dbReference>
<dbReference type="GO" id="GO:0070006">
    <property type="term" value="F:metalloaminopeptidase activity"/>
    <property type="evidence" value="ECO:0007669"/>
    <property type="project" value="TreeGrafter"/>
</dbReference>
<keyword evidence="4" id="KW-0325">Glycoprotein</keyword>
<keyword evidence="4" id="KW-0336">GPI-anchor</keyword>
<dbReference type="Pfam" id="PF01433">
    <property type="entry name" value="Peptidase_M1"/>
    <property type="match status" value="1"/>
</dbReference>
<evidence type="ECO:0000256" key="1">
    <source>
        <dbReference type="ARBA" id="ARBA00001947"/>
    </source>
</evidence>
<dbReference type="InterPro" id="IPR014782">
    <property type="entry name" value="Peptidase_M1_dom"/>
</dbReference>
<keyword evidence="5" id="KW-0645">Protease</keyword>
<feature type="chain" id="PRO_5027013970" evidence="11">
    <location>
        <begin position="19"/>
        <end position="918"/>
    </location>
</feature>
<organism evidence="15 16">
    <name type="scientific">Pogonomyrmex barbatus</name>
    <name type="common">red harvester ant</name>
    <dbReference type="NCBI Taxonomy" id="144034"/>
    <lineage>
        <taxon>Eukaryota</taxon>
        <taxon>Metazoa</taxon>
        <taxon>Ecdysozoa</taxon>
        <taxon>Arthropoda</taxon>
        <taxon>Hexapoda</taxon>
        <taxon>Insecta</taxon>
        <taxon>Pterygota</taxon>
        <taxon>Neoptera</taxon>
        <taxon>Endopterygota</taxon>
        <taxon>Hymenoptera</taxon>
        <taxon>Apocrita</taxon>
        <taxon>Aculeata</taxon>
        <taxon>Formicoidea</taxon>
        <taxon>Formicidae</taxon>
        <taxon>Myrmicinae</taxon>
        <taxon>Pogonomyrmex</taxon>
    </lineage>
</organism>
<feature type="domain" description="Peptidase M1 membrane alanine aminopeptidase" evidence="12">
    <location>
        <begin position="310"/>
        <end position="479"/>
    </location>
</feature>
<dbReference type="SUPFAM" id="SSF63737">
    <property type="entry name" value="Leukotriene A4 hydrolase N-terminal domain"/>
    <property type="match status" value="1"/>
</dbReference>
<feature type="domain" description="ERAP1-like C-terminal" evidence="13">
    <location>
        <begin position="590"/>
        <end position="904"/>
    </location>
</feature>
<comment type="subcellular location">
    <subcellularLocation>
        <location evidence="2">Cell membrane</location>
        <topology evidence="2">Lipid-anchor</topology>
        <topology evidence="2">GPI-anchor</topology>
    </subcellularLocation>
</comment>
<comment type="cofactor">
    <cofactor evidence="1">
        <name>Zn(2+)</name>
        <dbReference type="ChEBI" id="CHEBI:29105"/>
    </cofactor>
</comment>
<keyword evidence="4" id="KW-0472">Membrane</keyword>
<evidence type="ECO:0000256" key="4">
    <source>
        <dbReference type="ARBA" id="ARBA00022622"/>
    </source>
</evidence>
<keyword evidence="6" id="KW-0479">Metal-binding</keyword>
<evidence type="ECO:0000313" key="16">
    <source>
        <dbReference type="RefSeq" id="XP_011635753.1"/>
    </source>
</evidence>
<dbReference type="GO" id="GO:0005615">
    <property type="term" value="C:extracellular space"/>
    <property type="evidence" value="ECO:0007669"/>
    <property type="project" value="TreeGrafter"/>
</dbReference>
<dbReference type="KEGG" id="pbar:105426295"/>
<name>A0A6I9WA92_9HYME</name>
<dbReference type="RefSeq" id="XP_011635753.1">
    <property type="nucleotide sequence ID" value="XM_011637451.2"/>
</dbReference>
<dbReference type="GeneID" id="105426295"/>
<dbReference type="InterPro" id="IPR050344">
    <property type="entry name" value="Peptidase_M1_aminopeptidases"/>
</dbReference>
<keyword evidence="11" id="KW-0732">Signal</keyword>
<reference evidence="16" key="1">
    <citation type="submission" date="2025-08" db="UniProtKB">
        <authorList>
            <consortium name="RefSeq"/>
        </authorList>
    </citation>
    <scope>IDENTIFICATION</scope>
</reference>
<dbReference type="InterPro" id="IPR027268">
    <property type="entry name" value="Peptidase_M4/M1_CTD_sf"/>
</dbReference>
<dbReference type="OrthoDB" id="7549109at2759"/>
<evidence type="ECO:0000256" key="8">
    <source>
        <dbReference type="ARBA" id="ARBA00022833"/>
    </source>
</evidence>
<dbReference type="InterPro" id="IPR045357">
    <property type="entry name" value="Aminopeptidase_N-like_N"/>
</dbReference>
<dbReference type="SUPFAM" id="SSF55486">
    <property type="entry name" value="Metalloproteases ('zincins'), catalytic domain"/>
    <property type="match status" value="1"/>
</dbReference>
<dbReference type="Proteomes" id="UP000504615">
    <property type="component" value="Unplaced"/>
</dbReference>
<dbReference type="InterPro" id="IPR001930">
    <property type="entry name" value="Peptidase_M1"/>
</dbReference>
<sequence>MELLKLFLNISLIFVVKAATDNDSMNNLYSEICMHSTNRQLIKPFDNHIELMLFIENFINVISPDTYKSYKSYIDEQQAKNNSVFYGIFTSRFGVSNKTNIIRLNVLNLKIDETKTKVISLTNFKVIEPKTYTYDNKTQTVVITFVDDFLPLNIYRLKINFIGTMIHTNKHWRRNLNKVWLITPGFYGTETRQMFPYWDKLDIKSNFSITIWYHGNYKAISNTEIKVIYEENDKKIIDFNTVVNISSHLVAVVLVNLHNITDEFYDADENQIFNIWGRRKIVPFLETMSSVIIDSINNLRNSLSKTQLSPNMNFVIIPGFLDENVESRGLILYNEADVVYDDELYSFAHNITMACTVARKIAHQFFGNTIGRAWGSDLWINEGIATFLAMKIVNEILPDSKILDLFVVQFQHEALRLNDYYDMPLVSKVNESSEINSIFPFTYYVKAPVFIRMLSQIISKNVFMLGLSRYISLYQDKSYIYTSNCAFDEFLNTIQQIQKTMYKNRPTDYKTKLDSWLTQKRYPVLHVTQSYINNTIELQKDVNESYPKNLWIPVTYITQNSHDYNKPLPKHWLTPHEPILYETDIESKHWIVVNVQQAGFYRVKYDTKSWENILKYLHSSQFYNIHHLNRAQLIDDAYYFLSKGELDFNFFKKLTFYLTNDNNYISWYPLIKIMEQLSGFFPFPESTEVKKHFRTILKDLLKFIGYVESDADFDVTMNLRQEAAKWECILGSFTCKIVATVQLFSDLDAKHNFVSEHDRIWPWWKEWTYCNGLKRANYTIWIDVFNLAEPEKEMERILDFLACSEKYNIITDYINRLKHLNKRKYIIAFHSIIARQSKNNDVLDYILKNFVRLIRRKINKIAIIANIINYVYSKEQLDKISNFVNNSGFFYDTSYINQKIKTRLSEINKQVDYFKRFL</sequence>
<evidence type="ECO:0000256" key="3">
    <source>
        <dbReference type="ARBA" id="ARBA00010136"/>
    </source>
</evidence>
<accession>A0A6I9WA92</accession>